<reference evidence="8 9" key="1">
    <citation type="submission" date="2016-10" db="EMBL/GenBank/DDBJ databases">
        <authorList>
            <person name="de Groot N.N."/>
        </authorList>
    </citation>
    <scope>NUCLEOTIDE SEQUENCE [LARGE SCALE GENOMIC DNA]</scope>
    <source>
        <strain evidence="8 9">CGMCC 4.6533</strain>
    </source>
</reference>
<protein>
    <recommendedName>
        <fullName evidence="2">mannan endo-1,4-beta-mannosidase</fullName>
        <ecNumber evidence="2">3.2.1.78</ecNumber>
    </recommendedName>
</protein>
<evidence type="ECO:0000256" key="5">
    <source>
        <dbReference type="SAM" id="MobiDB-lite"/>
    </source>
</evidence>
<feature type="compositionally biased region" description="Low complexity" evidence="5">
    <location>
        <begin position="35"/>
        <end position="55"/>
    </location>
</feature>
<dbReference type="EMBL" id="FNDJ01000019">
    <property type="protein sequence ID" value="SDK83637.1"/>
    <property type="molecule type" value="Genomic_DNA"/>
</dbReference>
<feature type="signal peptide" evidence="6">
    <location>
        <begin position="1"/>
        <end position="34"/>
    </location>
</feature>
<organism evidence="8 9">
    <name type="scientific">Nonomuraea jiangxiensis</name>
    <dbReference type="NCBI Taxonomy" id="633440"/>
    <lineage>
        <taxon>Bacteria</taxon>
        <taxon>Bacillati</taxon>
        <taxon>Actinomycetota</taxon>
        <taxon>Actinomycetes</taxon>
        <taxon>Streptosporangiales</taxon>
        <taxon>Streptosporangiaceae</taxon>
        <taxon>Nonomuraea</taxon>
    </lineage>
</organism>
<dbReference type="GO" id="GO:0004553">
    <property type="term" value="F:hydrolase activity, hydrolyzing O-glycosyl compounds"/>
    <property type="evidence" value="ECO:0007669"/>
    <property type="project" value="InterPro"/>
</dbReference>
<dbReference type="Proteomes" id="UP000199202">
    <property type="component" value="Unassembled WGS sequence"/>
</dbReference>
<dbReference type="AlphaFoldDB" id="A0A1G9F5F3"/>
<proteinExistence type="predicted"/>
<dbReference type="SUPFAM" id="SSF51445">
    <property type="entry name" value="(Trans)glycosidases"/>
    <property type="match status" value="1"/>
</dbReference>
<dbReference type="Gene3D" id="3.20.20.80">
    <property type="entry name" value="Glycosidases"/>
    <property type="match status" value="1"/>
</dbReference>
<dbReference type="InterPro" id="IPR017853">
    <property type="entry name" value="GH"/>
</dbReference>
<evidence type="ECO:0000256" key="1">
    <source>
        <dbReference type="ARBA" id="ARBA00001678"/>
    </source>
</evidence>
<dbReference type="Gene3D" id="2.80.10.50">
    <property type="match status" value="1"/>
</dbReference>
<dbReference type="STRING" id="633440.SAMN05421869_119113"/>
<evidence type="ECO:0000256" key="3">
    <source>
        <dbReference type="ARBA" id="ARBA00022801"/>
    </source>
</evidence>
<evidence type="ECO:0000256" key="4">
    <source>
        <dbReference type="ARBA" id="ARBA00023295"/>
    </source>
</evidence>
<comment type="catalytic activity">
    <reaction evidence="1">
        <text>Random hydrolysis of (1-&gt;4)-beta-D-mannosidic linkages in mannans, galactomannans and glucomannans.</text>
        <dbReference type="EC" id="3.2.1.78"/>
    </reaction>
</comment>
<keyword evidence="6" id="KW-0732">Signal</keyword>
<accession>A0A1G9F5F3</accession>
<evidence type="ECO:0000259" key="7">
    <source>
        <dbReference type="Pfam" id="PF26410"/>
    </source>
</evidence>
<feature type="compositionally biased region" description="Polar residues" evidence="5">
    <location>
        <begin position="62"/>
        <end position="74"/>
    </location>
</feature>
<evidence type="ECO:0000313" key="9">
    <source>
        <dbReference type="Proteomes" id="UP000199202"/>
    </source>
</evidence>
<dbReference type="InterPro" id="IPR001547">
    <property type="entry name" value="Glyco_hydro_5"/>
</dbReference>
<dbReference type="PANTHER" id="PTHR31451">
    <property type="match status" value="1"/>
</dbReference>
<sequence length="545" mass="58822">MSKTLARLVAPGSALCLVAGLLLTGMSGAAPASASVTQAATPTPTPVRSPSSVPIRRPKATVSPTPSTTRSYSVSPRPRATRPVPPHTSVPRRPVTPAGFVYRSGRNLMLDGRKYHFVGFNAFGMTGCATNVAWTRAELDAYFAGLPPASMTRTWAFAGWEVDKLDLIVERATAHGQKLILSLANQGKDCREEAKDKAWYEGGYKAAYLPWVNTVVTRYKDSAAIGMWEIINEPGYKTVGVTTEMIKNFLDETAAYIKARDRFHLVTSGTMAEYTEGTGNATNYGLLHAGPNIDVGSLHEYDENHADQVISRHLGPTLSQLYKLNKPIIVGESGIVAGPPGCSITTQQRSAMFKKEFDGYFLSGVGGVMIWTYSPNPRDLTDPEQLCMHQVRAPDPDPAIAMVRGYTLPAPVPAPTGERQLQLLSSGQCAQATAVQKPCDAAAADQRFTLRPTTDGFVRLVAKSSGHCLGVGDLDVTLRALVSATPCADGAEGAGQQFRLEAVANGYHRLIFRHSNQCVTINPDGRLQQFDCKTPALTSQQWKIQ</sequence>
<dbReference type="Pfam" id="PF26410">
    <property type="entry name" value="GH5_mannosidase"/>
    <property type="match status" value="1"/>
</dbReference>
<feature type="chain" id="PRO_5011787407" description="mannan endo-1,4-beta-mannosidase" evidence="6">
    <location>
        <begin position="35"/>
        <end position="545"/>
    </location>
</feature>
<dbReference type="RefSeq" id="WP_143043992.1">
    <property type="nucleotide sequence ID" value="NZ_FNDJ01000019.1"/>
</dbReference>
<evidence type="ECO:0000313" key="8">
    <source>
        <dbReference type="EMBL" id="SDK83637.1"/>
    </source>
</evidence>
<evidence type="ECO:0000256" key="6">
    <source>
        <dbReference type="SAM" id="SignalP"/>
    </source>
</evidence>
<dbReference type="EC" id="3.2.1.78" evidence="2"/>
<keyword evidence="9" id="KW-1185">Reference proteome</keyword>
<gene>
    <name evidence="8" type="ORF">SAMN05421869_119113</name>
</gene>
<evidence type="ECO:0000256" key="2">
    <source>
        <dbReference type="ARBA" id="ARBA00012706"/>
    </source>
</evidence>
<dbReference type="SUPFAM" id="SSF50370">
    <property type="entry name" value="Ricin B-like lectins"/>
    <property type="match status" value="1"/>
</dbReference>
<name>A0A1G9F5F3_9ACTN</name>
<keyword evidence="3 8" id="KW-0378">Hydrolase</keyword>
<dbReference type="PROSITE" id="PS50231">
    <property type="entry name" value="RICIN_B_LECTIN"/>
    <property type="match status" value="1"/>
</dbReference>
<dbReference type="OrthoDB" id="9762066at2"/>
<keyword evidence="4" id="KW-0326">Glycosidase</keyword>
<feature type="region of interest" description="Disordered" evidence="5">
    <location>
        <begin position="35"/>
        <end position="92"/>
    </location>
</feature>
<feature type="domain" description="Glycoside hydrolase family 5" evidence="7">
    <location>
        <begin position="210"/>
        <end position="304"/>
    </location>
</feature>
<dbReference type="InterPro" id="IPR045053">
    <property type="entry name" value="MAN-like"/>
</dbReference>
<dbReference type="InterPro" id="IPR035992">
    <property type="entry name" value="Ricin_B-like_lectins"/>
</dbReference>
<dbReference type="CDD" id="cd00161">
    <property type="entry name" value="beta-trefoil_Ricin-like"/>
    <property type="match status" value="1"/>
</dbReference>